<name>A0A9W4TFR7_9FLAO</name>
<proteinExistence type="predicted"/>
<dbReference type="Proteomes" id="UP001152749">
    <property type="component" value="Chromosome"/>
</dbReference>
<evidence type="ECO:0000313" key="1">
    <source>
        <dbReference type="EMBL" id="CAI2765232.1"/>
    </source>
</evidence>
<reference evidence="1" key="1">
    <citation type="submission" date="2022-09" db="EMBL/GenBank/DDBJ databases">
        <authorList>
            <person name="Duchaud E."/>
        </authorList>
    </citation>
    <scope>NUCLEOTIDE SEQUENCE</scope>
    <source>
        <strain evidence="1">TRV642</strain>
    </source>
</reference>
<gene>
    <name evidence="1" type="ORF">TRV642_0143</name>
</gene>
<dbReference type="EMBL" id="OX336425">
    <property type="protein sequence ID" value="CAI2765232.1"/>
    <property type="molecule type" value="Genomic_DNA"/>
</dbReference>
<dbReference type="PROSITE" id="PS51257">
    <property type="entry name" value="PROKAR_LIPOPROTEIN"/>
    <property type="match status" value="1"/>
</dbReference>
<dbReference type="KEGG" id="fcs:TRV642_0143"/>
<dbReference type="AlphaFoldDB" id="A0A9W4TFR7"/>
<accession>A0A9W4TFR7</accession>
<organism evidence="1 2">
    <name type="scientific">Flavobacterium collinsii</name>
    <dbReference type="NCBI Taxonomy" id="1114861"/>
    <lineage>
        <taxon>Bacteria</taxon>
        <taxon>Pseudomonadati</taxon>
        <taxon>Bacteroidota</taxon>
        <taxon>Flavobacteriia</taxon>
        <taxon>Flavobacteriales</taxon>
        <taxon>Flavobacteriaceae</taxon>
        <taxon>Flavobacterium</taxon>
    </lineage>
</organism>
<protein>
    <submittedName>
        <fullName evidence="1">Uncharacterized protein</fullName>
    </submittedName>
</protein>
<sequence length="517" mass="58337">MKTSLRLFLLSIFYLSIFSSCENQNDNSSDLSDKNANELKVDKLYDANSNLKRDFGKALVKSLNESKMLRDLIKNESLKMFDNDYEVLYQTIKNERVEKNLTVRQLILENLGSESLLNAIETNNPLLTILVPELPENSFSAKLWDTENQIPKVAIRLTTSNDVPIINQDGSEEILGGQYVPGYPVVVLKDNERIISGNSSTSKNIKTSKIANINGCDYKFLDDCFDHAKNEKNKTNRIVPLPFLDPKLVTAFGTYFNTDGWQRDYIYYGITPDSPKGPFKYDFQETIKDFALQGDPRAAYNKIADQTGDPTLAEGGYSIAGNYKFNTGWTGGNFEFKVRIIVNGKNGVGSEIIKYFNANGNDLFDYSFVAIRKSWPAYVVYELKINFLKHMSLNIPIFNWDLDQYASSIKIDIEEIDLTETTILTESRNVEFASNFGVDVSGGYKDYVKIGLKYGTSQKVNAVSTVQRTFTQGNDLLGDVIVNFADNVIISRQPNTYATREYNSGLYSITVEPSKVQ</sequence>
<dbReference type="RefSeq" id="WP_263361854.1">
    <property type="nucleotide sequence ID" value="NZ_OX336425.1"/>
</dbReference>
<evidence type="ECO:0000313" key="2">
    <source>
        <dbReference type="Proteomes" id="UP001152749"/>
    </source>
</evidence>